<dbReference type="InterPro" id="IPR003599">
    <property type="entry name" value="Ig_sub"/>
</dbReference>
<dbReference type="SUPFAM" id="SSF48726">
    <property type="entry name" value="Immunoglobulin"/>
    <property type="match status" value="1"/>
</dbReference>
<accession>A0ABN7NU37</accession>
<proteinExistence type="predicted"/>
<dbReference type="EMBL" id="CAJPIN010004031">
    <property type="protein sequence ID" value="CAG2056561.1"/>
    <property type="molecule type" value="Genomic_DNA"/>
</dbReference>
<keyword evidence="3" id="KW-1185">Reference proteome</keyword>
<dbReference type="InterPro" id="IPR036179">
    <property type="entry name" value="Ig-like_dom_sf"/>
</dbReference>
<comment type="caution">
    <text evidence="2">The sequence shown here is derived from an EMBL/GenBank/DDBJ whole genome shotgun (WGS) entry which is preliminary data.</text>
</comment>
<dbReference type="InterPro" id="IPR013783">
    <property type="entry name" value="Ig-like_fold"/>
</dbReference>
<evidence type="ECO:0000313" key="3">
    <source>
        <dbReference type="Proteomes" id="UP001153148"/>
    </source>
</evidence>
<reference evidence="2" key="1">
    <citation type="submission" date="2021-03" db="EMBL/GenBank/DDBJ databases">
        <authorList>
            <person name="Tran Van P."/>
        </authorList>
    </citation>
    <scope>NUCLEOTIDE SEQUENCE</scope>
</reference>
<dbReference type="PROSITE" id="PS50835">
    <property type="entry name" value="IG_LIKE"/>
    <property type="match status" value="1"/>
</dbReference>
<dbReference type="Proteomes" id="UP001153148">
    <property type="component" value="Unassembled WGS sequence"/>
</dbReference>
<organism evidence="2 3">
    <name type="scientific">Timema podura</name>
    <name type="common">Walking stick</name>
    <dbReference type="NCBI Taxonomy" id="61482"/>
    <lineage>
        <taxon>Eukaryota</taxon>
        <taxon>Metazoa</taxon>
        <taxon>Ecdysozoa</taxon>
        <taxon>Arthropoda</taxon>
        <taxon>Hexapoda</taxon>
        <taxon>Insecta</taxon>
        <taxon>Pterygota</taxon>
        <taxon>Neoptera</taxon>
        <taxon>Polyneoptera</taxon>
        <taxon>Phasmatodea</taxon>
        <taxon>Timematodea</taxon>
        <taxon>Timematoidea</taxon>
        <taxon>Timematidae</taxon>
        <taxon>Timema</taxon>
    </lineage>
</organism>
<protein>
    <recommendedName>
        <fullName evidence="1">Ig-like domain-containing protein</fullName>
    </recommendedName>
</protein>
<feature type="domain" description="Ig-like" evidence="1">
    <location>
        <begin position="1"/>
        <end position="93"/>
    </location>
</feature>
<sequence length="138" mass="15609">MEEPSDTEVIIGNTCTLTCKTMDPTSNCLWIWRPSGAPQEEDRVIKEISPNGQSNDCSLLLNDVSEEQDGLWTCGARAKPYQNYTLTHSVKLTVVNTRRNWVVIPSFIIPPVFKSKCSPVQIHPLEIPPHYYSKSYLV</sequence>
<evidence type="ECO:0000259" key="1">
    <source>
        <dbReference type="PROSITE" id="PS50835"/>
    </source>
</evidence>
<dbReference type="InterPro" id="IPR007110">
    <property type="entry name" value="Ig-like_dom"/>
</dbReference>
<evidence type="ECO:0000313" key="2">
    <source>
        <dbReference type="EMBL" id="CAG2056561.1"/>
    </source>
</evidence>
<dbReference type="SMART" id="SM00409">
    <property type="entry name" value="IG"/>
    <property type="match status" value="1"/>
</dbReference>
<dbReference type="Gene3D" id="2.60.40.10">
    <property type="entry name" value="Immunoglobulins"/>
    <property type="match status" value="1"/>
</dbReference>
<name>A0ABN7NU37_TIMPD</name>
<gene>
    <name evidence="2" type="ORF">TPAB3V08_LOCUS3551</name>
</gene>